<dbReference type="EMBL" id="PNHF01000032">
    <property type="protein sequence ID" value="PMC61342.1"/>
    <property type="molecule type" value="Genomic_DNA"/>
</dbReference>
<organism evidence="2 3">
    <name type="scientific">Corynebacterium xerosis</name>
    <dbReference type="NCBI Taxonomy" id="1725"/>
    <lineage>
        <taxon>Bacteria</taxon>
        <taxon>Bacillati</taxon>
        <taxon>Actinomycetota</taxon>
        <taxon>Actinomycetes</taxon>
        <taxon>Mycobacteriales</taxon>
        <taxon>Corynebacteriaceae</taxon>
        <taxon>Corynebacterium</taxon>
    </lineage>
</organism>
<comment type="caution">
    <text evidence="2">The sequence shown here is derived from an EMBL/GenBank/DDBJ whole genome shotgun (WGS) entry which is preliminary data.</text>
</comment>
<accession>A0A2N6SW96</accession>
<evidence type="ECO:0000313" key="2">
    <source>
        <dbReference type="EMBL" id="PMC61342.1"/>
    </source>
</evidence>
<dbReference type="Proteomes" id="UP000235363">
    <property type="component" value="Unassembled WGS sequence"/>
</dbReference>
<protein>
    <recommendedName>
        <fullName evidence="4">DUF4287 domain-containing protein</fullName>
    </recommendedName>
</protein>
<evidence type="ECO:0000256" key="1">
    <source>
        <dbReference type="SAM" id="MobiDB-lite"/>
    </source>
</evidence>
<evidence type="ECO:0008006" key="4">
    <source>
        <dbReference type="Google" id="ProtNLM"/>
    </source>
</evidence>
<gene>
    <name evidence="2" type="ORF">CJ204_11410</name>
</gene>
<dbReference type="RefSeq" id="WP_102214426.1">
    <property type="nucleotide sequence ID" value="NZ_PNHF01000032.1"/>
</dbReference>
<reference evidence="2 3" key="1">
    <citation type="submission" date="2017-09" db="EMBL/GenBank/DDBJ databases">
        <title>Bacterial strain isolated from the female urinary microbiota.</title>
        <authorList>
            <person name="Thomas-White K."/>
            <person name="Kumar N."/>
            <person name="Forster S."/>
            <person name="Putonti C."/>
            <person name="Lawley T."/>
            <person name="Wolfe A.J."/>
        </authorList>
    </citation>
    <scope>NUCLEOTIDE SEQUENCE [LARGE SCALE GENOMIC DNA]</scope>
    <source>
        <strain evidence="2 3">UMB0908</strain>
    </source>
</reference>
<sequence>MTDTDRFSSPTGRTGAQWVEWLDGRGAREMAHADIAKLVLTEITAVARKLGDGSKSSNPEWWAQGVAVHYEQAIGRRNVGQRCDGAWSASASKTLPGDMDGVRDRFAAHMSGVFADRGGLHPDAGGDPVPADDEPGTSDTEKWRYWRCPMSDGSRIAVTVQTKAPGKDGAVKSTLAVNHDSLADEPARDRVKAWWKEVLAELAAEMKADATK</sequence>
<proteinExistence type="predicted"/>
<name>A0A2N6SW96_9CORY</name>
<feature type="region of interest" description="Disordered" evidence="1">
    <location>
        <begin position="118"/>
        <end position="141"/>
    </location>
</feature>
<evidence type="ECO:0000313" key="3">
    <source>
        <dbReference type="Proteomes" id="UP000235363"/>
    </source>
</evidence>
<dbReference type="AlphaFoldDB" id="A0A2N6SW96"/>